<comment type="caution">
    <text evidence="3">The sequence shown here is derived from an EMBL/GenBank/DDBJ whole genome shotgun (WGS) entry which is preliminary data.</text>
</comment>
<dbReference type="InterPro" id="IPR025110">
    <property type="entry name" value="AMP-bd_C"/>
</dbReference>
<dbReference type="PANTHER" id="PTHR43767">
    <property type="entry name" value="LONG-CHAIN-FATTY-ACID--COA LIGASE"/>
    <property type="match status" value="1"/>
</dbReference>
<reference evidence="4" key="1">
    <citation type="journal article" date="2019" name="Int. J. Syst. Evol. Microbiol.">
        <title>The Global Catalogue of Microorganisms (GCM) 10K type strain sequencing project: providing services to taxonomists for standard genome sequencing and annotation.</title>
        <authorList>
            <consortium name="The Broad Institute Genomics Platform"/>
            <consortium name="The Broad Institute Genome Sequencing Center for Infectious Disease"/>
            <person name="Wu L."/>
            <person name="Ma J."/>
        </authorList>
    </citation>
    <scope>NUCLEOTIDE SEQUENCE [LARGE SCALE GENOMIC DNA]</scope>
    <source>
        <strain evidence="4">TBRC 1276</strain>
    </source>
</reference>
<dbReference type="Pfam" id="PF00501">
    <property type="entry name" value="AMP-binding"/>
    <property type="match status" value="1"/>
</dbReference>
<dbReference type="EMBL" id="JBHSBI010000032">
    <property type="protein sequence ID" value="MFC4014161.1"/>
    <property type="molecule type" value="Genomic_DNA"/>
</dbReference>
<dbReference type="Gene3D" id="3.40.50.12780">
    <property type="entry name" value="N-terminal domain of ligase-like"/>
    <property type="match status" value="1"/>
</dbReference>
<feature type="domain" description="AMP-dependent synthetase/ligase" evidence="1">
    <location>
        <begin position="35"/>
        <end position="398"/>
    </location>
</feature>
<proteinExistence type="predicted"/>
<organism evidence="3 4">
    <name type="scientific">Nonomuraea purpurea</name>
    <dbReference type="NCBI Taxonomy" id="1849276"/>
    <lineage>
        <taxon>Bacteria</taxon>
        <taxon>Bacillati</taxon>
        <taxon>Actinomycetota</taxon>
        <taxon>Actinomycetes</taxon>
        <taxon>Streptosporangiales</taxon>
        <taxon>Streptosporangiaceae</taxon>
        <taxon>Nonomuraea</taxon>
    </lineage>
</organism>
<name>A0ABV8GJN1_9ACTN</name>
<dbReference type="InterPro" id="IPR020845">
    <property type="entry name" value="AMP-binding_CS"/>
</dbReference>
<keyword evidence="4" id="KW-1185">Reference proteome</keyword>
<feature type="domain" description="AMP-binding enzyme C-terminal" evidence="2">
    <location>
        <begin position="449"/>
        <end position="524"/>
    </location>
</feature>
<dbReference type="Gene3D" id="3.30.300.30">
    <property type="match status" value="1"/>
</dbReference>
<dbReference type="RefSeq" id="WP_379534010.1">
    <property type="nucleotide sequence ID" value="NZ_JBHSBI010000032.1"/>
</dbReference>
<dbReference type="Pfam" id="PF13193">
    <property type="entry name" value="AMP-binding_C"/>
    <property type="match status" value="1"/>
</dbReference>
<evidence type="ECO:0000313" key="4">
    <source>
        <dbReference type="Proteomes" id="UP001595851"/>
    </source>
</evidence>
<dbReference type="InterPro" id="IPR000873">
    <property type="entry name" value="AMP-dep_synth/lig_dom"/>
</dbReference>
<evidence type="ECO:0000259" key="2">
    <source>
        <dbReference type="Pfam" id="PF13193"/>
    </source>
</evidence>
<dbReference type="Proteomes" id="UP001595851">
    <property type="component" value="Unassembled WGS sequence"/>
</dbReference>
<sequence length="535" mass="57046">MLEGCVPWPDEAAARYRAAGYWRGEVLGDLTADIAKSDPARVAIVAAGRRHTYAELDERASRLAGGLHALGVRPGDRVVVQLPNRWEFVVVCLALFRLGAPPVLALPAHRRAEIAYLCAHTDAVAYICQDTHQGFDFLGLAEDVRGEVPGLRHVLVAGSEGAQPMKPGFLPLGDIDAEPARLPAPDPGDVAFFLLSGGTTGLPKLIPRTHDDYAFQIRATAEAMGFGEGDVYLAALPVAHNAALGCPGVLGALRAGGTAVLAASPSPDEVFPLIAAEGVRLTTLMPAFLPLWLDLAPLFEADLSGLTIEVGGAKLRPEVAERIRPELGATLTHWFGMAEGLLCFTRGDDPPHLPVHTQGRPLCEDDELRVVDEQGRDVAPGEAGELLARGPCVLRGYYRAPEYNARAFTPDGFLRTGDVVRFAETGELVVEGRIKDVVNRGGEKVPAEELEEHLLAHPAVRDAAVIAVPDPRLGEKTCAVLVTAGTRPDLAELRAFVAGRGVAEYKQPDQVRYVDVLPRTGVGKVDKVALRSATG</sequence>
<evidence type="ECO:0000259" key="1">
    <source>
        <dbReference type="Pfam" id="PF00501"/>
    </source>
</evidence>
<accession>A0ABV8GJN1</accession>
<protein>
    <submittedName>
        <fullName evidence="3">(2,3-dihydroxybenzoyl)adenylate synthase</fullName>
    </submittedName>
</protein>
<evidence type="ECO:0000313" key="3">
    <source>
        <dbReference type="EMBL" id="MFC4014161.1"/>
    </source>
</evidence>
<dbReference type="PROSITE" id="PS00455">
    <property type="entry name" value="AMP_BINDING"/>
    <property type="match status" value="1"/>
</dbReference>
<gene>
    <name evidence="3" type="ORF">ACFOY2_43525</name>
</gene>
<dbReference type="PANTHER" id="PTHR43767:SF1">
    <property type="entry name" value="NONRIBOSOMAL PEPTIDE SYNTHASE PES1 (EUROFUNG)-RELATED"/>
    <property type="match status" value="1"/>
</dbReference>
<dbReference type="SUPFAM" id="SSF56801">
    <property type="entry name" value="Acetyl-CoA synthetase-like"/>
    <property type="match status" value="1"/>
</dbReference>
<dbReference type="InterPro" id="IPR050237">
    <property type="entry name" value="ATP-dep_AMP-bd_enzyme"/>
</dbReference>
<dbReference type="InterPro" id="IPR042099">
    <property type="entry name" value="ANL_N_sf"/>
</dbReference>
<dbReference type="InterPro" id="IPR045851">
    <property type="entry name" value="AMP-bd_C_sf"/>
</dbReference>